<protein>
    <submittedName>
        <fullName evidence="1">Uncharacterized protein</fullName>
    </submittedName>
</protein>
<evidence type="ECO:0000313" key="1">
    <source>
        <dbReference type="EMBL" id="GFY55110.1"/>
    </source>
</evidence>
<dbReference type="AlphaFoldDB" id="A0A8X7C4B6"/>
<gene>
    <name evidence="1" type="ORF">TNIN_488461</name>
</gene>
<evidence type="ECO:0000313" key="2">
    <source>
        <dbReference type="Proteomes" id="UP000886998"/>
    </source>
</evidence>
<accession>A0A8X7C4B6</accession>
<dbReference type="Proteomes" id="UP000886998">
    <property type="component" value="Unassembled WGS sequence"/>
</dbReference>
<proteinExistence type="predicted"/>
<reference evidence="1" key="1">
    <citation type="submission" date="2020-08" db="EMBL/GenBank/DDBJ databases">
        <title>Multicomponent nature underlies the extraordinary mechanical properties of spider dragline silk.</title>
        <authorList>
            <person name="Kono N."/>
            <person name="Nakamura H."/>
            <person name="Mori M."/>
            <person name="Yoshida Y."/>
            <person name="Ohtoshi R."/>
            <person name="Malay A.D."/>
            <person name="Moran D.A.P."/>
            <person name="Tomita M."/>
            <person name="Numata K."/>
            <person name="Arakawa K."/>
        </authorList>
    </citation>
    <scope>NUCLEOTIDE SEQUENCE</scope>
</reference>
<comment type="caution">
    <text evidence="1">The sequence shown here is derived from an EMBL/GenBank/DDBJ whole genome shotgun (WGS) entry which is preliminary data.</text>
</comment>
<keyword evidence="2" id="KW-1185">Reference proteome</keyword>
<dbReference type="EMBL" id="BMAV01010193">
    <property type="protein sequence ID" value="GFY55110.1"/>
    <property type="molecule type" value="Genomic_DNA"/>
</dbReference>
<sequence length="123" mass="13911">MASSVSAGRQTGHPFVWPVAESGENSNFGFVKGKGRDMSCRIRIWATFFLGADRWCSKIARSFSDTRLERLQGNAREVSPCVVLTFLIFDSLTDTVSCSGRTMKNEWCRPLSFRKKNVERSYS</sequence>
<name>A0A8X7C4B6_9ARAC</name>
<organism evidence="1 2">
    <name type="scientific">Trichonephila inaurata madagascariensis</name>
    <dbReference type="NCBI Taxonomy" id="2747483"/>
    <lineage>
        <taxon>Eukaryota</taxon>
        <taxon>Metazoa</taxon>
        <taxon>Ecdysozoa</taxon>
        <taxon>Arthropoda</taxon>
        <taxon>Chelicerata</taxon>
        <taxon>Arachnida</taxon>
        <taxon>Araneae</taxon>
        <taxon>Araneomorphae</taxon>
        <taxon>Entelegynae</taxon>
        <taxon>Araneoidea</taxon>
        <taxon>Nephilidae</taxon>
        <taxon>Trichonephila</taxon>
        <taxon>Trichonephila inaurata</taxon>
    </lineage>
</organism>